<dbReference type="AlphaFoldDB" id="W6MJM9"/>
<dbReference type="GeneID" id="34519584"/>
<dbReference type="PANTHER" id="PTHR15830:SF10">
    <property type="entry name" value="TELOMERE LENGTH REGULATION PROTEIN TEL2 HOMOLOG"/>
    <property type="match status" value="1"/>
</dbReference>
<proteinExistence type="inferred from homology"/>
<gene>
    <name evidence="3" type="ORF">KUCA_T00002159001</name>
</gene>
<accession>W6MJM9</accession>
<dbReference type="PANTHER" id="PTHR15830">
    <property type="entry name" value="TELOMERE LENGTH REGULATION PROTEIN TEL2 FAMILY MEMBER"/>
    <property type="match status" value="1"/>
</dbReference>
<sequence>MDLLKDQLTTLSDQPSIDVLSGVLAKLAEISNGELSDAQRLNMSNVVVVNIVDNGIASLLNTTTRNQLTELLTSRSGLSVLISRLRISNQSDSMLLNCTEIITEILEQENSISKVVGQKRSKLELNAIKAMITGSKLFSALSEVYVALRTKTLDKEDSLKFSRLEAISVQATYVGLISARILSQEPDSDLMELFVDLLHFTSGNQSGIDRLMDELLRSEVRYNEAMLVMIPKLTPRDRHLFNRCFLGYIIRRFGLEYSSKEPASLYTVVNLLLRAKIRDWEHTFEYIIKTYPQSLDMIKVIGLLVALEGKQGELFATLLGKWADTYFITSTTLSTQIALTQGLLTLLSYIPQEQISEMSSDASLLGGVTNHMESPSEKIRFIGMVLPDVVYSRSTKGSAIFNMDGYSTARDDFVKAMQPYLTEDDFKKQPLEWSQIEDRLVMKVGGQNLSLVTSSQPRELTIMTVPTEQELFDPEDSDDEDPTVSRKELPSTPIYLRELLSYLESDNYDKLDISLRLAPTLIRQKSKLGSEVSHYSESLLTALVGLRNNFSIENFTNMVMNAIVAVVVSDFANDSSIFLLKLLMSGDYSLQQRMMILSSLSISIRELRGYEDDIISYTKTEFPSKMLPQKTHGHFQNYGQIDRRRELSAPAPIEVLTDGIVTRMSSKLLSKDNSGISTVAKPKISSFYRSIGPKAFFPLTNIWYAIGGAGFQIGSYSAILTSHFLKTLVIILECAYPSCIEIPDMVRTLVDIYISVMKSYDGDMPTLESVVVGLSVILDGTDSATLSTVFAELATIREWLEVQFEHGLQDETLMAKLAKVIISLQETIDKLRDTYMLGEYSQ</sequence>
<organism evidence="3 4">
    <name type="scientific">Kuraishia capsulata CBS 1993</name>
    <dbReference type="NCBI Taxonomy" id="1382522"/>
    <lineage>
        <taxon>Eukaryota</taxon>
        <taxon>Fungi</taxon>
        <taxon>Dikarya</taxon>
        <taxon>Ascomycota</taxon>
        <taxon>Saccharomycotina</taxon>
        <taxon>Pichiomycetes</taxon>
        <taxon>Pichiales</taxon>
        <taxon>Pichiaceae</taxon>
        <taxon>Kuraishia</taxon>
    </lineage>
</organism>
<dbReference type="InterPro" id="IPR038528">
    <property type="entry name" value="TEL2_C_sf"/>
</dbReference>
<dbReference type="GO" id="GO:0042162">
    <property type="term" value="F:telomeric DNA binding"/>
    <property type="evidence" value="ECO:0007669"/>
    <property type="project" value="TreeGrafter"/>
</dbReference>
<dbReference type="RefSeq" id="XP_022458196.1">
    <property type="nucleotide sequence ID" value="XM_022604412.1"/>
</dbReference>
<dbReference type="Gene3D" id="1.25.40.720">
    <property type="entry name" value="Telomere length regulation protein 2, C-terminal domain"/>
    <property type="match status" value="2"/>
</dbReference>
<dbReference type="EMBL" id="HG793126">
    <property type="protein sequence ID" value="CDK26188.1"/>
    <property type="molecule type" value="Genomic_DNA"/>
</dbReference>
<keyword evidence="4" id="KW-1185">Reference proteome</keyword>
<dbReference type="OrthoDB" id="10258062at2759"/>
<dbReference type="HOGENOM" id="CLU_017275_0_0_1"/>
<dbReference type="GO" id="GO:0051083">
    <property type="term" value="P:'de novo' cotranslational protein folding"/>
    <property type="evidence" value="ECO:0007669"/>
    <property type="project" value="TreeGrafter"/>
</dbReference>
<dbReference type="Proteomes" id="UP000019384">
    <property type="component" value="Unassembled WGS sequence"/>
</dbReference>
<evidence type="ECO:0000256" key="1">
    <source>
        <dbReference type="ARBA" id="ARBA00006133"/>
    </source>
</evidence>
<dbReference type="InterPro" id="IPR051970">
    <property type="entry name" value="TEL2_Regulation"/>
</dbReference>
<protein>
    <recommendedName>
        <fullName evidence="2">Telomere length regulation protein conserved domain-containing protein</fullName>
    </recommendedName>
</protein>
<comment type="similarity">
    <text evidence="1">Belongs to the TEL2 family.</text>
</comment>
<feature type="domain" description="Telomere length regulation protein conserved" evidence="2">
    <location>
        <begin position="493"/>
        <end position="601"/>
    </location>
</feature>
<evidence type="ECO:0000313" key="4">
    <source>
        <dbReference type="Proteomes" id="UP000019384"/>
    </source>
</evidence>
<dbReference type="STRING" id="1382522.W6MJM9"/>
<reference evidence="3" key="1">
    <citation type="submission" date="2013-12" db="EMBL/GenBank/DDBJ databases">
        <authorList>
            <person name="Genoscope - CEA"/>
        </authorList>
    </citation>
    <scope>NUCLEOTIDE SEQUENCE</scope>
    <source>
        <strain evidence="3">CBS 1993</strain>
    </source>
</reference>
<evidence type="ECO:0000313" key="3">
    <source>
        <dbReference type="EMBL" id="CDK26188.1"/>
    </source>
</evidence>
<reference evidence="3" key="2">
    <citation type="submission" date="2014-02" db="EMBL/GenBank/DDBJ databases">
        <title>Complete DNA sequence of /Kuraishia capsulata/ illustrates novel genomic features among budding yeasts (/Saccharomycotina/).</title>
        <authorList>
            <person name="Morales L."/>
            <person name="Noel B."/>
            <person name="Porcel B."/>
            <person name="Marcet-Houben M."/>
            <person name="Hullo M-F."/>
            <person name="Sacerdot C."/>
            <person name="Tekaia F."/>
            <person name="Leh-Louis V."/>
            <person name="Despons L."/>
            <person name="Khanna V."/>
            <person name="Aury J-M."/>
            <person name="Barbe V."/>
            <person name="Couloux A."/>
            <person name="Labadie K."/>
            <person name="Pelletier E."/>
            <person name="Souciet J-L."/>
            <person name="Boekhout T."/>
            <person name="Gabaldon T."/>
            <person name="Wincker P."/>
            <person name="Dujon B."/>
        </authorList>
    </citation>
    <scope>NUCLEOTIDE SEQUENCE</scope>
    <source>
        <strain evidence="3">CBS 1993</strain>
    </source>
</reference>
<dbReference type="Pfam" id="PF10193">
    <property type="entry name" value="Telomere_reg-2"/>
    <property type="match status" value="1"/>
</dbReference>
<dbReference type="GO" id="GO:0005829">
    <property type="term" value="C:cytosol"/>
    <property type="evidence" value="ECO:0007669"/>
    <property type="project" value="TreeGrafter"/>
</dbReference>
<dbReference type="InterPro" id="IPR019337">
    <property type="entry name" value="Telomere_length_regulation_dom"/>
</dbReference>
<name>W6MJM9_9ASCO</name>
<dbReference type="GO" id="GO:0051879">
    <property type="term" value="F:Hsp90 protein binding"/>
    <property type="evidence" value="ECO:0007669"/>
    <property type="project" value="TreeGrafter"/>
</dbReference>
<evidence type="ECO:0000259" key="2">
    <source>
        <dbReference type="Pfam" id="PF10193"/>
    </source>
</evidence>